<evidence type="ECO:0000256" key="3">
    <source>
        <dbReference type="RuleBase" id="RU003829"/>
    </source>
</evidence>
<feature type="region of interest" description="Disordered" evidence="4">
    <location>
        <begin position="18"/>
        <end position="55"/>
    </location>
</feature>
<dbReference type="Gene3D" id="1.20.1310.10">
    <property type="entry name" value="Cullin Repeats"/>
    <property type="match status" value="4"/>
</dbReference>
<proteinExistence type="inferred from homology"/>
<dbReference type="AlphaFoldDB" id="A0A8H6XEL8"/>
<comment type="caution">
    <text evidence="6">The sequence shown here is derived from an EMBL/GenBank/DDBJ whole genome shotgun (WGS) entry which is preliminary data.</text>
</comment>
<dbReference type="SUPFAM" id="SSF46785">
    <property type="entry name" value="Winged helix' DNA-binding domain"/>
    <property type="match status" value="1"/>
</dbReference>
<dbReference type="InterPro" id="IPR001373">
    <property type="entry name" value="Cullin_N"/>
</dbReference>
<comment type="similarity">
    <text evidence="1 2 3">Belongs to the cullin family.</text>
</comment>
<dbReference type="OrthoDB" id="27073at2759"/>
<gene>
    <name evidence="6" type="ORF">MVEN_01917000</name>
</gene>
<dbReference type="Pfam" id="PF26557">
    <property type="entry name" value="Cullin_AB"/>
    <property type="match status" value="1"/>
</dbReference>
<evidence type="ECO:0000259" key="5">
    <source>
        <dbReference type="PROSITE" id="PS50069"/>
    </source>
</evidence>
<dbReference type="InterPro" id="IPR016158">
    <property type="entry name" value="Cullin_homology"/>
</dbReference>
<dbReference type="Proteomes" id="UP000620124">
    <property type="component" value="Unassembled WGS sequence"/>
</dbReference>
<accession>A0A8H6XEL8</accession>
<dbReference type="SUPFAM" id="SSF74788">
    <property type="entry name" value="Cullin repeat-like"/>
    <property type="match status" value="1"/>
</dbReference>
<evidence type="ECO:0000256" key="4">
    <source>
        <dbReference type="SAM" id="MobiDB-lite"/>
    </source>
</evidence>
<dbReference type="PROSITE" id="PS50069">
    <property type="entry name" value="CULLIN_2"/>
    <property type="match status" value="1"/>
</dbReference>
<organism evidence="6 7">
    <name type="scientific">Mycena venus</name>
    <dbReference type="NCBI Taxonomy" id="2733690"/>
    <lineage>
        <taxon>Eukaryota</taxon>
        <taxon>Fungi</taxon>
        <taxon>Dikarya</taxon>
        <taxon>Basidiomycota</taxon>
        <taxon>Agaricomycotina</taxon>
        <taxon>Agaricomycetes</taxon>
        <taxon>Agaricomycetidae</taxon>
        <taxon>Agaricales</taxon>
        <taxon>Marasmiineae</taxon>
        <taxon>Mycenaceae</taxon>
        <taxon>Mycena</taxon>
    </lineage>
</organism>
<evidence type="ECO:0000256" key="2">
    <source>
        <dbReference type="PROSITE-ProRule" id="PRU00330"/>
    </source>
</evidence>
<evidence type="ECO:0000256" key="1">
    <source>
        <dbReference type="ARBA" id="ARBA00006019"/>
    </source>
</evidence>
<feature type="domain" description="Cullin family profile" evidence="5">
    <location>
        <begin position="461"/>
        <end position="687"/>
    </location>
</feature>
<keyword evidence="7" id="KW-1185">Reference proteome</keyword>
<dbReference type="InterPro" id="IPR036317">
    <property type="entry name" value="Cullin_homology_sf"/>
</dbReference>
<dbReference type="EMBL" id="JACAZI010000019">
    <property type="protein sequence ID" value="KAF7339993.1"/>
    <property type="molecule type" value="Genomic_DNA"/>
</dbReference>
<name>A0A8H6XEL8_9AGAR</name>
<dbReference type="GO" id="GO:0006511">
    <property type="term" value="P:ubiquitin-dependent protein catabolic process"/>
    <property type="evidence" value="ECO:0007669"/>
    <property type="project" value="InterPro"/>
</dbReference>
<dbReference type="SMART" id="SM00182">
    <property type="entry name" value="CULLIN"/>
    <property type="match status" value="1"/>
</dbReference>
<reference evidence="6" key="1">
    <citation type="submission" date="2020-05" db="EMBL/GenBank/DDBJ databases">
        <title>Mycena genomes resolve the evolution of fungal bioluminescence.</title>
        <authorList>
            <person name="Tsai I.J."/>
        </authorList>
    </citation>
    <scope>NUCLEOTIDE SEQUENCE</scope>
    <source>
        <strain evidence="6">CCC161011</strain>
    </source>
</reference>
<dbReference type="Gene3D" id="3.30.230.130">
    <property type="entry name" value="Cullin, Chain C, Domain 2"/>
    <property type="match status" value="1"/>
</dbReference>
<dbReference type="InterPro" id="IPR045093">
    <property type="entry name" value="Cullin"/>
</dbReference>
<protein>
    <submittedName>
        <fullName evidence="6">CULLIN-2 domain-containing protein</fullName>
    </submittedName>
</protein>
<dbReference type="Gene3D" id="1.10.10.10">
    <property type="entry name" value="Winged helix-like DNA-binding domain superfamily/Winged helix DNA-binding domain"/>
    <property type="match status" value="1"/>
</dbReference>
<dbReference type="PANTHER" id="PTHR11932">
    <property type="entry name" value="CULLIN"/>
    <property type="match status" value="1"/>
</dbReference>
<evidence type="ECO:0000313" key="6">
    <source>
        <dbReference type="EMBL" id="KAF7339993.1"/>
    </source>
</evidence>
<dbReference type="InterPro" id="IPR019559">
    <property type="entry name" value="Cullin_neddylation_domain"/>
</dbReference>
<dbReference type="SMART" id="SM00884">
    <property type="entry name" value="Cullin_Nedd8"/>
    <property type="match status" value="1"/>
</dbReference>
<evidence type="ECO:0000313" key="7">
    <source>
        <dbReference type="Proteomes" id="UP000620124"/>
    </source>
</evidence>
<dbReference type="Pfam" id="PF10557">
    <property type="entry name" value="Cullin_Nedd8"/>
    <property type="match status" value="1"/>
</dbReference>
<dbReference type="InterPro" id="IPR016159">
    <property type="entry name" value="Cullin_repeat-like_dom_sf"/>
</dbReference>
<dbReference type="SUPFAM" id="SSF75632">
    <property type="entry name" value="Cullin homology domain"/>
    <property type="match status" value="1"/>
</dbReference>
<dbReference type="Pfam" id="PF00888">
    <property type="entry name" value="Cullin"/>
    <property type="match status" value="1"/>
</dbReference>
<dbReference type="InterPro" id="IPR036388">
    <property type="entry name" value="WH-like_DNA-bd_sf"/>
</dbReference>
<sequence length="816" mass="92336">MASVLQLLTLPSHSKGFTAIPDSITDTESSPPHKTPRRDADSDSPSAARGSARANQPIKIQVVGATQRNKARSNVPSLQQCIRRLFMRETGGVLPATSETIYSECFSVVCVLNTGEGLYATLKLELEQAVSLLCRGLLAEPKTTPGTKSDNDAKDQAALWINKFVETCKWFEKQVTLLQSLLTYLDQVYVPRAQVPTIRKLAFSLFVRSIFENPQLMETLRNSVRTVITAERELRFRLEQTKDIPSLISHLFTHQQYSVFEEYYRDITWRYYEAESSKLAAGEMKDDPEKFFGYVKKRIEEEVERSKELLPVGSWSIIRDATIKSLLGGRMKWIAEGTIGNYLDRKDYESLKAMNDLFSDAQGDKVICTVFKSHIQKTVQTIVKDPGADDTMVQQLLECHANASSAIKECFLEEPVQITAAESEASKAESTSIVPPRQPKQEFSYALSDAFAVGFRARRNKPAEMIAKHLDKLMRKGQGAMTDAEFDALLDSALVLYRFTDDKDVFRGFYLRALAKRLLLERSASDDFEQKVLRKLKEQYDPEFSMGDEIFKELALSRETMAEYHNKLPAESDGRKLSVMVLKQAAWPYSQQDQNIVLPEDMKRELDAFEKFYLAKHGNRKLTPQFGVGTVTMTGRFKAGKKELSVSLHQAAILLLFNSASELSFSHIFVQVQMADALLRLTLQSLACGKKKVLLKDPPGRDVNDGDLFRFNEGFTDPRAKVHINSIQAKVSPEESKQTQTAIDGERVFTLDAAIVRLMKAKKGMLYNDLVFATTDAVKNHFVPDVKTIKIRIDKLMEQEYMRRDDDEPQMLLYVA</sequence>
<dbReference type="GO" id="GO:0031625">
    <property type="term" value="F:ubiquitin protein ligase binding"/>
    <property type="evidence" value="ECO:0007669"/>
    <property type="project" value="InterPro"/>
</dbReference>
<dbReference type="InterPro" id="IPR036390">
    <property type="entry name" value="WH_DNA-bd_sf"/>
</dbReference>
<dbReference type="InterPro" id="IPR059120">
    <property type="entry name" value="Cullin-like_AB"/>
</dbReference>